<dbReference type="PATRIC" id="fig|1619044.3.peg.264"/>
<organism evidence="5 6">
    <name type="scientific">Candidatus Magasanikbacteria bacterium GW2011_GWA2_56_11</name>
    <dbReference type="NCBI Taxonomy" id="1619044"/>
    <lineage>
        <taxon>Bacteria</taxon>
        <taxon>Candidatus Magasanikiibacteriota</taxon>
    </lineage>
</organism>
<dbReference type="STRING" id="1619044.UY92_C0003G0064"/>
<reference evidence="5 6" key="1">
    <citation type="journal article" date="2015" name="Nature">
        <title>rRNA introns, odd ribosomes, and small enigmatic genomes across a large radiation of phyla.</title>
        <authorList>
            <person name="Brown C.T."/>
            <person name="Hug L.A."/>
            <person name="Thomas B.C."/>
            <person name="Sharon I."/>
            <person name="Castelle C.J."/>
            <person name="Singh A."/>
            <person name="Wilkins M.J."/>
            <person name="Williams K.H."/>
            <person name="Banfield J.F."/>
        </authorList>
    </citation>
    <scope>NUCLEOTIDE SEQUENCE [LARGE SCALE GENOMIC DNA]</scope>
</reference>
<proteinExistence type="predicted"/>
<dbReference type="GO" id="GO:0016887">
    <property type="term" value="F:ATP hydrolysis activity"/>
    <property type="evidence" value="ECO:0007669"/>
    <property type="project" value="InterPro"/>
</dbReference>
<dbReference type="AlphaFoldDB" id="A0A0G1YHE0"/>
<dbReference type="InterPro" id="IPR027417">
    <property type="entry name" value="P-loop_NTPase"/>
</dbReference>
<sequence>MPAIAVSHLSKTYEYYKKQAGLWNSVRSLFHRERLFTEAVKDINFTINEGELVGFLGPNGAGKTTTLKMLSGILYPTAGEAAVLGYTPWKRQKEFQKQFALVMGQKNQLWWDLPAMESFILNKEIYEVPDAQFKSTLDELGALLDIKDILDVQVRKLSLGQRMKCELVAALLHSPKVLFLDEPTIGLDVVSQNNIREFLKRYNREKKITIILTSHYMEDVEALCERVIIINHGELIYDGGLRTLLDRHIDHKILEVTFTEDVPRATLSTLGRVRELNQKRVVLEVPKTAAKQVAAHMLTNLPVDDILINEVEIDDVIRSIFAQEKA</sequence>
<dbReference type="EMBL" id="LCRX01000003">
    <property type="protein sequence ID" value="KKW42858.1"/>
    <property type="molecule type" value="Genomic_DNA"/>
</dbReference>
<gene>
    <name evidence="5" type="ORF">UY92_C0003G0064</name>
</gene>
<evidence type="ECO:0000313" key="5">
    <source>
        <dbReference type="EMBL" id="KKW42858.1"/>
    </source>
</evidence>
<dbReference type="PANTHER" id="PTHR42711:SF4">
    <property type="entry name" value="ABC TRANSPORTER RELATED"/>
    <property type="match status" value="1"/>
</dbReference>
<dbReference type="SUPFAM" id="SSF52540">
    <property type="entry name" value="P-loop containing nucleoside triphosphate hydrolases"/>
    <property type="match status" value="1"/>
</dbReference>
<dbReference type="PANTHER" id="PTHR42711">
    <property type="entry name" value="ABC TRANSPORTER ATP-BINDING PROTEIN"/>
    <property type="match status" value="1"/>
</dbReference>
<name>A0A0G1YHE0_9BACT</name>
<keyword evidence="2" id="KW-0547">Nucleotide-binding</keyword>
<dbReference type="Gene3D" id="3.40.50.300">
    <property type="entry name" value="P-loop containing nucleotide triphosphate hydrolases"/>
    <property type="match status" value="1"/>
</dbReference>
<keyword evidence="3" id="KW-0067">ATP-binding</keyword>
<dbReference type="InterPro" id="IPR003593">
    <property type="entry name" value="AAA+_ATPase"/>
</dbReference>
<dbReference type="PROSITE" id="PS50893">
    <property type="entry name" value="ABC_TRANSPORTER_2"/>
    <property type="match status" value="1"/>
</dbReference>
<comment type="caution">
    <text evidence="5">The sequence shown here is derived from an EMBL/GenBank/DDBJ whole genome shotgun (WGS) entry which is preliminary data.</text>
</comment>
<evidence type="ECO:0000259" key="4">
    <source>
        <dbReference type="PROSITE" id="PS50893"/>
    </source>
</evidence>
<accession>A0A0G1YHE0</accession>
<dbReference type="Proteomes" id="UP000033870">
    <property type="component" value="Unassembled WGS sequence"/>
</dbReference>
<keyword evidence="1" id="KW-0813">Transport</keyword>
<evidence type="ECO:0000256" key="2">
    <source>
        <dbReference type="ARBA" id="ARBA00022741"/>
    </source>
</evidence>
<evidence type="ECO:0000256" key="1">
    <source>
        <dbReference type="ARBA" id="ARBA00022448"/>
    </source>
</evidence>
<evidence type="ECO:0000313" key="6">
    <source>
        <dbReference type="Proteomes" id="UP000033870"/>
    </source>
</evidence>
<protein>
    <recommendedName>
        <fullName evidence="4">ABC transporter domain-containing protein</fullName>
    </recommendedName>
</protein>
<dbReference type="Pfam" id="PF00005">
    <property type="entry name" value="ABC_tran"/>
    <property type="match status" value="1"/>
</dbReference>
<dbReference type="SMART" id="SM00382">
    <property type="entry name" value="AAA"/>
    <property type="match status" value="1"/>
</dbReference>
<dbReference type="CDD" id="cd03267">
    <property type="entry name" value="ABC_NatA_like"/>
    <property type="match status" value="1"/>
</dbReference>
<dbReference type="GO" id="GO:0005524">
    <property type="term" value="F:ATP binding"/>
    <property type="evidence" value="ECO:0007669"/>
    <property type="project" value="UniProtKB-KW"/>
</dbReference>
<dbReference type="InterPro" id="IPR050763">
    <property type="entry name" value="ABC_transporter_ATP-binding"/>
</dbReference>
<evidence type="ECO:0000256" key="3">
    <source>
        <dbReference type="ARBA" id="ARBA00022840"/>
    </source>
</evidence>
<feature type="domain" description="ABC transporter" evidence="4">
    <location>
        <begin position="24"/>
        <end position="257"/>
    </location>
</feature>
<dbReference type="InterPro" id="IPR003439">
    <property type="entry name" value="ABC_transporter-like_ATP-bd"/>
</dbReference>